<feature type="compositionally biased region" description="Basic and acidic residues" evidence="5">
    <location>
        <begin position="76"/>
        <end position="85"/>
    </location>
</feature>
<dbReference type="PANTHER" id="PTHR23075">
    <property type="entry name" value="PUTATIVE ATP-ASE"/>
    <property type="match status" value="1"/>
</dbReference>
<evidence type="ECO:0000256" key="1">
    <source>
        <dbReference type="ARBA" id="ARBA00022741"/>
    </source>
</evidence>
<keyword evidence="4" id="KW-0175">Coiled coil</keyword>
<proteinExistence type="inferred from homology"/>
<dbReference type="GO" id="GO:0008270">
    <property type="term" value="F:zinc ion binding"/>
    <property type="evidence" value="ECO:0007669"/>
    <property type="project" value="TreeGrafter"/>
</dbReference>
<dbReference type="InterPro" id="IPR003593">
    <property type="entry name" value="AAA+_ATPase"/>
</dbReference>
<feature type="region of interest" description="Disordered" evidence="5">
    <location>
        <begin position="32"/>
        <end position="89"/>
    </location>
</feature>
<keyword evidence="2 3" id="KW-0067">ATP-binding</keyword>
<name>A0A8X7ZCK2_POPTO</name>
<comment type="similarity">
    <text evidence="3">Belongs to the AAA ATPase family.</text>
</comment>
<evidence type="ECO:0000256" key="5">
    <source>
        <dbReference type="SAM" id="MobiDB-lite"/>
    </source>
</evidence>
<keyword evidence="1 3" id="KW-0547">Nucleotide-binding</keyword>
<evidence type="ECO:0000256" key="4">
    <source>
        <dbReference type="SAM" id="Coils"/>
    </source>
</evidence>
<dbReference type="GO" id="GO:0005739">
    <property type="term" value="C:mitochondrion"/>
    <property type="evidence" value="ECO:0007669"/>
    <property type="project" value="TreeGrafter"/>
</dbReference>
<evidence type="ECO:0000256" key="3">
    <source>
        <dbReference type="RuleBase" id="RU003651"/>
    </source>
</evidence>
<dbReference type="AlphaFoldDB" id="A0A8X7ZCK2"/>
<evidence type="ECO:0000256" key="2">
    <source>
        <dbReference type="ARBA" id="ARBA00022840"/>
    </source>
</evidence>
<feature type="domain" description="AAA+ ATPase" evidence="6">
    <location>
        <begin position="404"/>
        <end position="537"/>
    </location>
</feature>
<organism evidence="7 8">
    <name type="scientific">Populus tomentosa</name>
    <name type="common">Chinese white poplar</name>
    <dbReference type="NCBI Taxonomy" id="118781"/>
    <lineage>
        <taxon>Eukaryota</taxon>
        <taxon>Viridiplantae</taxon>
        <taxon>Streptophyta</taxon>
        <taxon>Embryophyta</taxon>
        <taxon>Tracheophyta</taxon>
        <taxon>Spermatophyta</taxon>
        <taxon>Magnoliopsida</taxon>
        <taxon>eudicotyledons</taxon>
        <taxon>Gunneridae</taxon>
        <taxon>Pentapetalae</taxon>
        <taxon>rosids</taxon>
        <taxon>fabids</taxon>
        <taxon>Malpighiales</taxon>
        <taxon>Salicaceae</taxon>
        <taxon>Saliceae</taxon>
        <taxon>Populus</taxon>
    </lineage>
</organism>
<reference evidence="7" key="1">
    <citation type="journal article" date="2020" name="bioRxiv">
        <title>Hybrid origin of Populus tomentosa Carr. identified through genome sequencing and phylogenomic analysis.</title>
        <authorList>
            <person name="An X."/>
            <person name="Gao K."/>
            <person name="Chen Z."/>
            <person name="Li J."/>
            <person name="Yang X."/>
            <person name="Yang X."/>
            <person name="Zhou J."/>
            <person name="Guo T."/>
            <person name="Zhao T."/>
            <person name="Huang S."/>
            <person name="Miao D."/>
            <person name="Khan W.U."/>
            <person name="Rao P."/>
            <person name="Ye M."/>
            <person name="Lei B."/>
            <person name="Liao W."/>
            <person name="Wang J."/>
            <person name="Ji L."/>
            <person name="Li Y."/>
            <person name="Guo B."/>
            <person name="Mustafa N.S."/>
            <person name="Li S."/>
            <person name="Yun Q."/>
            <person name="Keller S.R."/>
            <person name="Mao J."/>
            <person name="Zhang R."/>
            <person name="Strauss S.H."/>
        </authorList>
    </citation>
    <scope>NUCLEOTIDE SEQUENCE</scope>
    <source>
        <strain evidence="7">GM15</strain>
        <tissue evidence="7">Leaf</tissue>
    </source>
</reference>
<dbReference type="GO" id="GO:0016887">
    <property type="term" value="F:ATP hydrolysis activity"/>
    <property type="evidence" value="ECO:0007669"/>
    <property type="project" value="InterPro"/>
</dbReference>
<feature type="coiled-coil region" evidence="4">
    <location>
        <begin position="192"/>
        <end position="219"/>
    </location>
</feature>
<evidence type="ECO:0000313" key="7">
    <source>
        <dbReference type="EMBL" id="KAG6766801.1"/>
    </source>
</evidence>
<keyword evidence="8" id="KW-1185">Reference proteome</keyword>
<dbReference type="SMART" id="SM00382">
    <property type="entry name" value="AAA"/>
    <property type="match status" value="1"/>
</dbReference>
<evidence type="ECO:0000313" key="8">
    <source>
        <dbReference type="Proteomes" id="UP000886885"/>
    </source>
</evidence>
<gene>
    <name evidence="7" type="ORF">POTOM_027975</name>
</gene>
<dbReference type="FunFam" id="3.40.50.300:FF:000595">
    <property type="entry name" value="ATPase family AAA domain-containing protein 3"/>
    <property type="match status" value="1"/>
</dbReference>
<dbReference type="PANTHER" id="PTHR23075:SF13">
    <property type="entry name" value="AAA-TYPE ATPASE FAMILY PROTEIN"/>
    <property type="match status" value="1"/>
</dbReference>
<comment type="caution">
    <text evidence="7">The sequence shown here is derived from an EMBL/GenBank/DDBJ whole genome shotgun (WGS) entry which is preliminary data.</text>
</comment>
<dbReference type="InterPro" id="IPR003959">
    <property type="entry name" value="ATPase_AAA_core"/>
</dbReference>
<dbReference type="Pfam" id="PF12037">
    <property type="entry name" value="ATAD3_N"/>
    <property type="match status" value="1"/>
</dbReference>
<feature type="compositionally biased region" description="Low complexity" evidence="5">
    <location>
        <begin position="32"/>
        <end position="47"/>
    </location>
</feature>
<evidence type="ECO:0000259" key="6">
    <source>
        <dbReference type="SMART" id="SM00382"/>
    </source>
</evidence>
<feature type="compositionally biased region" description="Basic and acidic residues" evidence="5">
    <location>
        <begin position="58"/>
        <end position="68"/>
    </location>
</feature>
<dbReference type="PROSITE" id="PS00674">
    <property type="entry name" value="AAA"/>
    <property type="match status" value="1"/>
</dbReference>
<dbReference type="Proteomes" id="UP000886885">
    <property type="component" value="Chromosome 7D"/>
</dbReference>
<dbReference type="OrthoDB" id="199596at2759"/>
<dbReference type="InterPro" id="IPR003960">
    <property type="entry name" value="ATPase_AAA_CS"/>
</dbReference>
<protein>
    <recommendedName>
        <fullName evidence="6">AAA+ ATPase domain-containing protein</fullName>
    </recommendedName>
</protein>
<dbReference type="GO" id="GO:0005524">
    <property type="term" value="F:ATP binding"/>
    <property type="evidence" value="ECO:0007669"/>
    <property type="project" value="UniProtKB-KW"/>
</dbReference>
<sequence length="650" mass="73232">MSASRLSVAAVAAAAAAVSTFQSRAYADSSFRFNPFSSSPSQKQQQQQEEDQTANPKSDAKPEPEEPKGAGFDPEALERGAKALREINSSPHAKQVFDIMRKQEQSRLAEVAAEKSHYEVIQAQIDIDRQRKLHEEQRNLIQQQAQAKAQMLRYEDELARKRMQTDHEAQKRHNVELVKMQEESSIRKEQARRATEEQIQAQQRQTEKERAEIERETIRVKAMAEAEGRAHEAKLTEEHNRRMLVERINGEREKWLAAINTTFSHIEGGFRTLLTDRNKLIMTVGGATALAAGIYTTRHFLKCVSKAEFIYWGLLEGSRVIWGYINRILGQPSLIRESSMSRLPFSRVISRAKNKAMKYSTAAGTASPLESKNGFRNIILHPSLHRRIEHLARATANTKTHQAPFRNMMFYGPPGTGKTMVAREIARKSGLDYAMMTGGDVAPLGAEAVTKIHEIFDWAKKSKKGLLLFIDEADAFLSERNSTHMSEAQRSALNALLFRTGDQSRDIVLVLATNRPGDLDSAVTDRIDEVIEFPLPGEEERFELLNLYLRNYLSNEGDSGSSKGSLFKKKTQKITIKDISEDVIREAAKKTEGFSGREIAKLMASVQAAVYGRPDCDCVLDSQLFREIVDYKVAEHHQRLKLAAEGDHPV</sequence>
<dbReference type="InterPro" id="IPR021911">
    <property type="entry name" value="ATAD3_N"/>
</dbReference>
<dbReference type="Pfam" id="PF00004">
    <property type="entry name" value="AAA"/>
    <property type="match status" value="1"/>
</dbReference>
<feature type="coiled-coil region" evidence="4">
    <location>
        <begin position="137"/>
        <end position="164"/>
    </location>
</feature>
<dbReference type="GO" id="GO:0007005">
    <property type="term" value="P:mitochondrion organization"/>
    <property type="evidence" value="ECO:0007669"/>
    <property type="project" value="TreeGrafter"/>
</dbReference>
<dbReference type="EMBL" id="JAAWWB010000014">
    <property type="protein sequence ID" value="KAG6766801.1"/>
    <property type="molecule type" value="Genomic_DNA"/>
</dbReference>
<accession>A0A8X7ZCK2</accession>